<evidence type="ECO:0000256" key="2">
    <source>
        <dbReference type="ARBA" id="ARBA00022527"/>
    </source>
</evidence>
<dbReference type="Gene3D" id="3.30.200.20">
    <property type="entry name" value="Phosphorylase Kinase, domain 1"/>
    <property type="match status" value="1"/>
</dbReference>
<feature type="domain" description="RIO kinase" evidence="12">
    <location>
        <begin position="225"/>
        <end position="474"/>
    </location>
</feature>
<evidence type="ECO:0000256" key="3">
    <source>
        <dbReference type="ARBA" id="ARBA00022679"/>
    </source>
</evidence>
<evidence type="ECO:0000256" key="6">
    <source>
        <dbReference type="ARBA" id="ARBA00022777"/>
    </source>
</evidence>
<dbReference type="PANTHER" id="PTHR45723">
    <property type="entry name" value="SERINE/THREONINE-PROTEIN KINASE RIO1"/>
    <property type="match status" value="1"/>
</dbReference>
<evidence type="ECO:0000256" key="10">
    <source>
        <dbReference type="ARBA" id="ARBA00048679"/>
    </source>
</evidence>
<keyword evidence="4 11" id="KW-0479">Metal-binding</keyword>
<dbReference type="GO" id="GO:0046872">
    <property type="term" value="F:metal ion binding"/>
    <property type="evidence" value="ECO:0007669"/>
    <property type="project" value="UniProtKB-UniRule"/>
</dbReference>
<keyword evidence="7" id="KW-0067">ATP-binding</keyword>
<evidence type="ECO:0000256" key="1">
    <source>
        <dbReference type="ARBA" id="ARBA00009196"/>
    </source>
</evidence>
<keyword evidence="3 11" id="KW-0808">Transferase</keyword>
<dbReference type="GO" id="GO:0005524">
    <property type="term" value="F:ATP binding"/>
    <property type="evidence" value="ECO:0007669"/>
    <property type="project" value="UniProtKB-UniRule"/>
</dbReference>
<evidence type="ECO:0000259" key="12">
    <source>
        <dbReference type="SMART" id="SM00090"/>
    </source>
</evidence>
<protein>
    <recommendedName>
        <fullName evidence="11">Serine/threonine-protein kinase RIO3</fullName>
        <ecNumber evidence="11">2.7.11.1</ecNumber>
    </recommendedName>
</protein>
<accession>A0A9P0DQV6</accession>
<dbReference type="InterPro" id="IPR018935">
    <property type="entry name" value="RIO_kinase_CS"/>
</dbReference>
<proteinExistence type="inferred from homology"/>
<dbReference type="InterPro" id="IPR000687">
    <property type="entry name" value="RIO_kinase"/>
</dbReference>
<dbReference type="PROSITE" id="PS01245">
    <property type="entry name" value="RIO1"/>
    <property type="match status" value="1"/>
</dbReference>
<dbReference type="EMBL" id="OU896714">
    <property type="protein sequence ID" value="CAH1179806.1"/>
    <property type="molecule type" value="Genomic_DNA"/>
</dbReference>
<gene>
    <name evidence="13" type="ORF">PHAECO_LOCUS12038</name>
</gene>
<dbReference type="GO" id="GO:0004674">
    <property type="term" value="F:protein serine/threonine kinase activity"/>
    <property type="evidence" value="ECO:0007669"/>
    <property type="project" value="UniProtKB-UniRule"/>
</dbReference>
<dbReference type="InterPro" id="IPR017406">
    <property type="entry name" value="Ser/Thr_kinase_Rio3"/>
</dbReference>
<dbReference type="EC" id="2.7.11.1" evidence="11"/>
<evidence type="ECO:0000313" key="14">
    <source>
        <dbReference type="Proteomes" id="UP001153737"/>
    </source>
</evidence>
<comment type="catalytic activity">
    <reaction evidence="9 11">
        <text>L-threonyl-[protein] + ATP = O-phospho-L-threonyl-[protein] + ADP + H(+)</text>
        <dbReference type="Rhea" id="RHEA:46608"/>
        <dbReference type="Rhea" id="RHEA-COMP:11060"/>
        <dbReference type="Rhea" id="RHEA-COMP:11605"/>
        <dbReference type="ChEBI" id="CHEBI:15378"/>
        <dbReference type="ChEBI" id="CHEBI:30013"/>
        <dbReference type="ChEBI" id="CHEBI:30616"/>
        <dbReference type="ChEBI" id="CHEBI:61977"/>
        <dbReference type="ChEBI" id="CHEBI:456216"/>
        <dbReference type="EC" id="2.7.11.1"/>
    </reaction>
</comment>
<dbReference type="SMART" id="SM00090">
    <property type="entry name" value="RIO"/>
    <property type="match status" value="1"/>
</dbReference>
<comment type="cofactor">
    <cofactor evidence="11">
        <name>Mg(2+)</name>
        <dbReference type="ChEBI" id="CHEBI:18420"/>
    </cofactor>
</comment>
<dbReference type="Pfam" id="PF01163">
    <property type="entry name" value="RIO1"/>
    <property type="match status" value="1"/>
</dbReference>
<comment type="similarity">
    <text evidence="1 11">Belongs to the protein kinase superfamily. RIO-type Ser/Thr kinase family.</text>
</comment>
<dbReference type="FunFam" id="3.30.200.20:FF:000839">
    <property type="entry name" value="Serine/threonine-protein kinase RIO3"/>
    <property type="match status" value="1"/>
</dbReference>
<evidence type="ECO:0000256" key="4">
    <source>
        <dbReference type="ARBA" id="ARBA00022723"/>
    </source>
</evidence>
<dbReference type="InterPro" id="IPR011009">
    <property type="entry name" value="Kinase-like_dom_sf"/>
</dbReference>
<name>A0A9P0DQV6_PHACE</name>
<reference evidence="13" key="2">
    <citation type="submission" date="2022-10" db="EMBL/GenBank/DDBJ databases">
        <authorList>
            <consortium name="ENA_rothamsted_submissions"/>
            <consortium name="culmorum"/>
            <person name="King R."/>
        </authorList>
    </citation>
    <scope>NUCLEOTIDE SEQUENCE</scope>
</reference>
<dbReference type="Gene3D" id="1.10.510.10">
    <property type="entry name" value="Transferase(Phosphotransferase) domain 1"/>
    <property type="match status" value="1"/>
</dbReference>
<dbReference type="InterPro" id="IPR051272">
    <property type="entry name" value="RIO-type_Ser/Thr_kinase"/>
</dbReference>
<keyword evidence="8 11" id="KW-0460">Magnesium</keyword>
<keyword evidence="14" id="KW-1185">Reference proteome</keyword>
<keyword evidence="5 11" id="KW-0547">Nucleotide-binding</keyword>
<dbReference type="AlphaFoldDB" id="A0A9P0DQV6"/>
<dbReference type="Proteomes" id="UP001153737">
    <property type="component" value="Chromosome 8"/>
</dbReference>
<evidence type="ECO:0000256" key="5">
    <source>
        <dbReference type="ARBA" id="ARBA00022741"/>
    </source>
</evidence>
<evidence type="ECO:0000256" key="7">
    <source>
        <dbReference type="ARBA" id="ARBA00022840"/>
    </source>
</evidence>
<reference evidence="13" key="1">
    <citation type="submission" date="2022-01" db="EMBL/GenBank/DDBJ databases">
        <authorList>
            <person name="King R."/>
        </authorList>
    </citation>
    <scope>NUCLEOTIDE SEQUENCE</scope>
</reference>
<keyword evidence="2 11" id="KW-0723">Serine/threonine-protein kinase</keyword>
<organism evidence="13 14">
    <name type="scientific">Phaedon cochleariae</name>
    <name type="common">Mustard beetle</name>
    <dbReference type="NCBI Taxonomy" id="80249"/>
    <lineage>
        <taxon>Eukaryota</taxon>
        <taxon>Metazoa</taxon>
        <taxon>Ecdysozoa</taxon>
        <taxon>Arthropoda</taxon>
        <taxon>Hexapoda</taxon>
        <taxon>Insecta</taxon>
        <taxon>Pterygota</taxon>
        <taxon>Neoptera</taxon>
        <taxon>Endopterygota</taxon>
        <taxon>Coleoptera</taxon>
        <taxon>Polyphaga</taxon>
        <taxon>Cucujiformia</taxon>
        <taxon>Chrysomeloidea</taxon>
        <taxon>Chrysomelidae</taxon>
        <taxon>Chrysomelinae</taxon>
        <taxon>Chrysomelini</taxon>
        <taxon>Phaedon</taxon>
    </lineage>
</organism>
<keyword evidence="6 11" id="KW-0418">Kinase</keyword>
<evidence type="ECO:0000256" key="8">
    <source>
        <dbReference type="ARBA" id="ARBA00022842"/>
    </source>
</evidence>
<dbReference type="PIRSF" id="PIRSF038146">
    <property type="entry name" value="Ser/Thr_PK_RIO3"/>
    <property type="match status" value="1"/>
</dbReference>
<comment type="catalytic activity">
    <reaction evidence="10 11">
        <text>L-seryl-[protein] + ATP = O-phospho-L-seryl-[protein] + ADP + H(+)</text>
        <dbReference type="Rhea" id="RHEA:17989"/>
        <dbReference type="Rhea" id="RHEA-COMP:9863"/>
        <dbReference type="Rhea" id="RHEA-COMP:11604"/>
        <dbReference type="ChEBI" id="CHEBI:15378"/>
        <dbReference type="ChEBI" id="CHEBI:29999"/>
        <dbReference type="ChEBI" id="CHEBI:30616"/>
        <dbReference type="ChEBI" id="CHEBI:83421"/>
        <dbReference type="ChEBI" id="CHEBI:456216"/>
        <dbReference type="EC" id="2.7.11.1"/>
    </reaction>
</comment>
<sequence>MSSPWAKIEKPDPVCLHDIMSEELARDLQEKEDNKFLKNSESLHASKVGAPTASISSNILVDELQNISNDDSDAMIARMLQMQFDKDYDDELKRTEEKFNGTSKVTISFDNYRRAPLNDDFESDLEEDEVEDVIDRKHWDRFEALHRELAAMPPCGYKMKDGEMVTKHDGVMSGMKNACKLLSFPPEFRTGDGENFDLKLSNKVFNSLKMYSKRGEARRYKVHDKKEDHATAEFGMDEFTRILLYKMINNQLLERVNGVISIGKEAVILHADADPTFQFATEESPKECAIKVFKTTLSEFKQRDKYIKDDHRFKDRIGKQTARKTVHIWAEKEMANLMRLKKAGILCPQVVTLKKHVLVMSFIGEDHKPAPKLKDVNANVMKESGYITAYNQVIDAMKTMYEKANLIHADLSEYNILWYHKQCYIIDVSQSVEPSHENAFNFLFRDCTNIINFFSKKGVPDILTPNELFTTITGYDFQDKLALLDLQESFKLKPHMVDRLGVELSDNFEKAWDLSNSKVEKMVPEVDSNLVEPAKA</sequence>
<evidence type="ECO:0000256" key="9">
    <source>
        <dbReference type="ARBA" id="ARBA00047899"/>
    </source>
</evidence>
<dbReference type="OrthoDB" id="205248at2759"/>
<dbReference type="InterPro" id="IPR018934">
    <property type="entry name" value="RIO_dom"/>
</dbReference>
<dbReference type="SUPFAM" id="SSF56112">
    <property type="entry name" value="Protein kinase-like (PK-like)"/>
    <property type="match status" value="1"/>
</dbReference>
<evidence type="ECO:0000256" key="11">
    <source>
        <dbReference type="PIRNR" id="PIRNR038146"/>
    </source>
</evidence>
<evidence type="ECO:0000313" key="13">
    <source>
        <dbReference type="EMBL" id="CAH1179806.1"/>
    </source>
</evidence>